<organism evidence="1 2">
    <name type="scientific">Cystoisospora suis</name>
    <dbReference type="NCBI Taxonomy" id="483139"/>
    <lineage>
        <taxon>Eukaryota</taxon>
        <taxon>Sar</taxon>
        <taxon>Alveolata</taxon>
        <taxon>Apicomplexa</taxon>
        <taxon>Conoidasida</taxon>
        <taxon>Coccidia</taxon>
        <taxon>Eucoccidiorida</taxon>
        <taxon>Eimeriorina</taxon>
        <taxon>Sarcocystidae</taxon>
        <taxon>Cystoisospora</taxon>
    </lineage>
</organism>
<gene>
    <name evidence="1" type="ORF">CSUI_010655</name>
</gene>
<reference evidence="1 2" key="1">
    <citation type="journal article" date="2017" name="Int. J. Parasitol.">
        <title>The genome of the protozoan parasite Cystoisospora suis and a reverse vaccinology approach to identify vaccine candidates.</title>
        <authorList>
            <person name="Palmieri N."/>
            <person name="Shrestha A."/>
            <person name="Ruttkowski B."/>
            <person name="Beck T."/>
            <person name="Vogl C."/>
            <person name="Tomley F."/>
            <person name="Blake D.P."/>
            <person name="Joachim A."/>
        </authorList>
    </citation>
    <scope>NUCLEOTIDE SEQUENCE [LARGE SCALE GENOMIC DNA]</scope>
    <source>
        <strain evidence="1 2">Wien I</strain>
    </source>
</reference>
<comment type="caution">
    <text evidence="1">The sequence shown here is derived from an EMBL/GenBank/DDBJ whole genome shotgun (WGS) entry which is preliminary data.</text>
</comment>
<dbReference type="Proteomes" id="UP000221165">
    <property type="component" value="Unassembled WGS sequence"/>
</dbReference>
<dbReference type="RefSeq" id="XP_067917269.1">
    <property type="nucleotide sequence ID" value="XM_068070757.1"/>
</dbReference>
<feature type="non-terminal residue" evidence="1">
    <location>
        <position position="1"/>
    </location>
</feature>
<accession>A0A2C6KGS1</accession>
<dbReference type="EMBL" id="MIGC01007912">
    <property type="protein sequence ID" value="PHJ15536.1"/>
    <property type="molecule type" value="Genomic_DNA"/>
</dbReference>
<dbReference type="AlphaFoldDB" id="A0A2C6KGS1"/>
<evidence type="ECO:0000313" key="1">
    <source>
        <dbReference type="EMBL" id="PHJ15536.1"/>
    </source>
</evidence>
<keyword evidence="2" id="KW-1185">Reference proteome</keyword>
<dbReference type="VEuPathDB" id="ToxoDB:CSUI_010655"/>
<evidence type="ECO:0000313" key="2">
    <source>
        <dbReference type="Proteomes" id="UP000221165"/>
    </source>
</evidence>
<sequence>YVAPAGRCAIRNARPTGASVVQAPRGRGGAGVERLHSNNPLQYQLRRHNVEGEHQPLHLLVEWIKPQGAGGIVPRGSGVSRYPC</sequence>
<dbReference type="GeneID" id="94433968"/>
<name>A0A2C6KGS1_9APIC</name>
<proteinExistence type="predicted"/>
<protein>
    <submittedName>
        <fullName evidence="1">Uncharacterized protein</fullName>
    </submittedName>
</protein>